<comment type="caution">
    <text evidence="5">The sequence shown here is derived from an EMBL/GenBank/DDBJ whole genome shotgun (WGS) entry which is preliminary data.</text>
</comment>
<organism evidence="5 6">
    <name type="scientific">[Clostridium] leptum</name>
    <dbReference type="NCBI Taxonomy" id="1535"/>
    <lineage>
        <taxon>Bacteria</taxon>
        <taxon>Bacillati</taxon>
        <taxon>Bacillota</taxon>
        <taxon>Clostridia</taxon>
        <taxon>Eubacteriales</taxon>
        <taxon>Oscillospiraceae</taxon>
        <taxon>Oscillospiraceae incertae sedis</taxon>
    </lineage>
</organism>
<evidence type="ECO:0000256" key="1">
    <source>
        <dbReference type="ARBA" id="ARBA00004141"/>
    </source>
</evidence>
<dbReference type="Proteomes" id="UP000284751">
    <property type="component" value="Unassembled WGS sequence"/>
</dbReference>
<dbReference type="PANTHER" id="PTHR30249:SF0">
    <property type="entry name" value="PLASTIDAL GLYCOLATE_GLYCERATE TRANSLOCATOR 1, CHLOROPLASTIC"/>
    <property type="match status" value="1"/>
</dbReference>
<proteinExistence type="predicted"/>
<sequence length="226" mass="23496">MEAVTSSPLFGIVLSILAYAVGVWLNRKAKTPLVNPLLVAIILVALVLLAFHIPLEHYQAGGDFIALFLAPATASLALSVYRQREILKKNLFPVLLGCAAGSLTSMLSVYGLCRAFRLDEKLTASMLPKSVTTPIAMEISRQHGGIVPVTVAAVIITGILGSMLAPLLIKAFRVKNPVAAGVAIGTASHAVGTSKAVEIGETEGAMSGIAIGISGVFTVLLAMLLP</sequence>
<name>A0A412R986_9FIRM</name>
<keyword evidence="4" id="KW-0472">Membrane</keyword>
<evidence type="ECO:0000256" key="2">
    <source>
        <dbReference type="ARBA" id="ARBA00022692"/>
    </source>
</evidence>
<gene>
    <name evidence="5" type="ORF">DWY99_08160</name>
</gene>
<keyword evidence="2" id="KW-0812">Transmembrane</keyword>
<dbReference type="GO" id="GO:0016020">
    <property type="term" value="C:membrane"/>
    <property type="evidence" value="ECO:0007669"/>
    <property type="project" value="UniProtKB-SubCell"/>
</dbReference>
<dbReference type="EMBL" id="QRTC01000029">
    <property type="protein sequence ID" value="RGQ40335.1"/>
    <property type="molecule type" value="Genomic_DNA"/>
</dbReference>
<comment type="subcellular location">
    <subcellularLocation>
        <location evidence="1">Membrane</location>
        <topology evidence="1">Multi-pass membrane protein</topology>
    </subcellularLocation>
</comment>
<reference evidence="5 6" key="1">
    <citation type="submission" date="2018-08" db="EMBL/GenBank/DDBJ databases">
        <title>A genome reference for cultivated species of the human gut microbiota.</title>
        <authorList>
            <person name="Zou Y."/>
            <person name="Xue W."/>
            <person name="Luo G."/>
        </authorList>
    </citation>
    <scope>NUCLEOTIDE SEQUENCE [LARGE SCALE GENOMIC DNA]</scope>
    <source>
        <strain evidence="5 6">AF28-26</strain>
    </source>
</reference>
<evidence type="ECO:0000313" key="5">
    <source>
        <dbReference type="EMBL" id="RGQ40335.1"/>
    </source>
</evidence>
<keyword evidence="3" id="KW-1133">Transmembrane helix</keyword>
<evidence type="ECO:0000313" key="6">
    <source>
        <dbReference type="Proteomes" id="UP000284751"/>
    </source>
</evidence>
<dbReference type="InterPro" id="IPR007300">
    <property type="entry name" value="CidB/LrgB"/>
</dbReference>
<accession>A0A412R986</accession>
<dbReference type="Pfam" id="PF04172">
    <property type="entry name" value="LrgB"/>
    <property type="match status" value="1"/>
</dbReference>
<protein>
    <submittedName>
        <fullName evidence="5">LrgB family protein</fullName>
    </submittedName>
</protein>
<dbReference type="PANTHER" id="PTHR30249">
    <property type="entry name" value="PUTATIVE SEROTONIN TRANSPORTER"/>
    <property type="match status" value="1"/>
</dbReference>
<evidence type="ECO:0000256" key="3">
    <source>
        <dbReference type="ARBA" id="ARBA00022989"/>
    </source>
</evidence>
<evidence type="ECO:0000256" key="4">
    <source>
        <dbReference type="ARBA" id="ARBA00023136"/>
    </source>
</evidence>
<dbReference type="AlphaFoldDB" id="A0A412R986"/>